<dbReference type="AlphaFoldDB" id="A0AAN7BZ58"/>
<dbReference type="Proteomes" id="UP001301958">
    <property type="component" value="Unassembled WGS sequence"/>
</dbReference>
<organism evidence="4 5">
    <name type="scientific">Podospora fimiseda</name>
    <dbReference type="NCBI Taxonomy" id="252190"/>
    <lineage>
        <taxon>Eukaryota</taxon>
        <taxon>Fungi</taxon>
        <taxon>Dikarya</taxon>
        <taxon>Ascomycota</taxon>
        <taxon>Pezizomycotina</taxon>
        <taxon>Sordariomycetes</taxon>
        <taxon>Sordariomycetidae</taxon>
        <taxon>Sordariales</taxon>
        <taxon>Podosporaceae</taxon>
        <taxon>Podospora</taxon>
    </lineage>
</organism>
<name>A0AAN7BZ58_9PEZI</name>
<keyword evidence="1" id="KW-0596">Phosphopantetheine</keyword>
<dbReference type="InterPro" id="IPR000873">
    <property type="entry name" value="AMP-dep_synth/lig_dom"/>
</dbReference>
<dbReference type="GO" id="GO:0031177">
    <property type="term" value="F:phosphopantetheine binding"/>
    <property type="evidence" value="ECO:0007669"/>
    <property type="project" value="InterPro"/>
</dbReference>
<reference evidence="4" key="2">
    <citation type="submission" date="2023-05" db="EMBL/GenBank/DDBJ databases">
        <authorList>
            <consortium name="Lawrence Berkeley National Laboratory"/>
            <person name="Steindorff A."/>
            <person name="Hensen N."/>
            <person name="Bonometti L."/>
            <person name="Westerberg I."/>
            <person name="Brannstrom I.O."/>
            <person name="Guillou S."/>
            <person name="Cros-Aarteil S."/>
            <person name="Calhoun S."/>
            <person name="Haridas S."/>
            <person name="Kuo A."/>
            <person name="Mondo S."/>
            <person name="Pangilinan J."/>
            <person name="Riley R."/>
            <person name="Labutti K."/>
            <person name="Andreopoulos B."/>
            <person name="Lipzen A."/>
            <person name="Chen C."/>
            <person name="Yanf M."/>
            <person name="Daum C."/>
            <person name="Ng V."/>
            <person name="Clum A."/>
            <person name="Ohm R."/>
            <person name="Martin F."/>
            <person name="Silar P."/>
            <person name="Natvig D."/>
            <person name="Lalanne C."/>
            <person name="Gautier V."/>
            <person name="Ament-Velasquez S.L."/>
            <person name="Kruys A."/>
            <person name="Hutchinson M.I."/>
            <person name="Powell A.J."/>
            <person name="Barry K."/>
            <person name="Miller A.N."/>
            <person name="Grigoriev I.V."/>
            <person name="Debuchy R."/>
            <person name="Gladieux P."/>
            <person name="Thoren M.H."/>
            <person name="Johannesson H."/>
        </authorList>
    </citation>
    <scope>NUCLEOTIDE SEQUENCE</scope>
    <source>
        <strain evidence="4">CBS 990.96</strain>
    </source>
</reference>
<dbReference type="Pfam" id="PF00501">
    <property type="entry name" value="AMP-binding"/>
    <property type="match status" value="1"/>
</dbReference>
<dbReference type="SUPFAM" id="SSF53474">
    <property type="entry name" value="alpha/beta-Hydrolases"/>
    <property type="match status" value="1"/>
</dbReference>
<keyword evidence="5" id="KW-1185">Reference proteome</keyword>
<gene>
    <name evidence="4" type="ORF">QBC38DRAFT_464862</name>
</gene>
<dbReference type="PANTHER" id="PTHR43767:SF1">
    <property type="entry name" value="NONRIBOSOMAL PEPTIDE SYNTHASE PES1 (EUROFUNG)-RELATED"/>
    <property type="match status" value="1"/>
</dbReference>
<evidence type="ECO:0000256" key="2">
    <source>
        <dbReference type="ARBA" id="ARBA00022553"/>
    </source>
</evidence>
<sequence>MSGGESNDIETMRKVQEFLGGYGAREDIVVPGFGMTETCAGAIFDTGVLENGEGKEVAGLGKCVPGIELRIMLEEGEEAKVNEVGGLELKGDIVFKGYWRNEVATKEAFREDGWFRTGDEAFIDEMGNLNLLGRKKGVVNINGIKIETGEVLKEIEKGLRECGLEVRVVCFASRGKGDITERITVGYFGENITDEERVKVDKVVVESCMMVTGAAGGKPIVFGVVGEQRKGLVPVSSLGKISGAKMRSLFEGGVFDEDVEVHREALERGRREEEEGELTELTELEVIVRKEVCGAIGIEDVGLVRVNDTFFDMGFTSIDLIQLKRLVDVRLETSVPAITFLQHPSVKKLATALVRLGHGSQTNGSGGLGAEYDPVVVFRPTGSKTPLWLIHPGVGEVLIFVRLAEQLAGDDRPIYALRTRGFELGQTPFSSIEETVETYISHIKIHQPNGPYALAGYCYGGMLAFEIAKKLNATSSLEQGVKFQGSFDLPPHIKDRMRQLGWNWCLLYLAQFVDAITEQQLEDEEELILKLSRDEAFDRVMGICKPERLEELGMDKKTLLRWVNVAYELHHIARDYEPSGMVHSIDVFHAYPLRIAAKTRDEWVNDKLSKWKDFCTTAPRFHEVGGEHYTMLGPDHVAGFAKILREALAQRGI</sequence>
<dbReference type="Gene3D" id="1.10.1200.10">
    <property type="entry name" value="ACP-like"/>
    <property type="match status" value="1"/>
</dbReference>
<dbReference type="SMART" id="SM00823">
    <property type="entry name" value="PKS_PP"/>
    <property type="match status" value="1"/>
</dbReference>
<comment type="caution">
    <text evidence="4">The sequence shown here is derived from an EMBL/GenBank/DDBJ whole genome shotgun (WGS) entry which is preliminary data.</text>
</comment>
<dbReference type="InterPro" id="IPR029058">
    <property type="entry name" value="AB_hydrolase_fold"/>
</dbReference>
<protein>
    <submittedName>
        <fullName evidence="4">Alpha/beta-hydrolase</fullName>
    </submittedName>
</protein>
<proteinExistence type="predicted"/>
<evidence type="ECO:0000259" key="3">
    <source>
        <dbReference type="PROSITE" id="PS50075"/>
    </source>
</evidence>
<evidence type="ECO:0000313" key="4">
    <source>
        <dbReference type="EMBL" id="KAK4231907.1"/>
    </source>
</evidence>
<accession>A0AAN7BZ58</accession>
<reference evidence="4" key="1">
    <citation type="journal article" date="2023" name="Mol. Phylogenet. Evol.">
        <title>Genome-scale phylogeny and comparative genomics of the fungal order Sordariales.</title>
        <authorList>
            <person name="Hensen N."/>
            <person name="Bonometti L."/>
            <person name="Westerberg I."/>
            <person name="Brannstrom I.O."/>
            <person name="Guillou S."/>
            <person name="Cros-Aarteil S."/>
            <person name="Calhoun S."/>
            <person name="Haridas S."/>
            <person name="Kuo A."/>
            <person name="Mondo S."/>
            <person name="Pangilinan J."/>
            <person name="Riley R."/>
            <person name="LaButti K."/>
            <person name="Andreopoulos B."/>
            <person name="Lipzen A."/>
            <person name="Chen C."/>
            <person name="Yan M."/>
            <person name="Daum C."/>
            <person name="Ng V."/>
            <person name="Clum A."/>
            <person name="Steindorff A."/>
            <person name="Ohm R.A."/>
            <person name="Martin F."/>
            <person name="Silar P."/>
            <person name="Natvig D.O."/>
            <person name="Lalanne C."/>
            <person name="Gautier V."/>
            <person name="Ament-Velasquez S.L."/>
            <person name="Kruys A."/>
            <person name="Hutchinson M.I."/>
            <person name="Powell A.J."/>
            <person name="Barry K."/>
            <person name="Miller A.N."/>
            <person name="Grigoriev I.V."/>
            <person name="Debuchy R."/>
            <person name="Gladieux P."/>
            <person name="Hiltunen Thoren M."/>
            <person name="Johannesson H."/>
        </authorList>
    </citation>
    <scope>NUCLEOTIDE SEQUENCE</scope>
    <source>
        <strain evidence="4">CBS 990.96</strain>
    </source>
</reference>
<dbReference type="PANTHER" id="PTHR43767">
    <property type="entry name" value="LONG-CHAIN-FATTY-ACID--COA LIGASE"/>
    <property type="match status" value="1"/>
</dbReference>
<dbReference type="InterPro" id="IPR036736">
    <property type="entry name" value="ACP-like_sf"/>
</dbReference>
<evidence type="ECO:0000256" key="1">
    <source>
        <dbReference type="ARBA" id="ARBA00022450"/>
    </source>
</evidence>
<dbReference type="InterPro" id="IPR020806">
    <property type="entry name" value="PKS_PP-bd"/>
</dbReference>
<dbReference type="Gene3D" id="3.40.50.12780">
    <property type="entry name" value="N-terminal domain of ligase-like"/>
    <property type="match status" value="1"/>
</dbReference>
<dbReference type="SUPFAM" id="SSF47336">
    <property type="entry name" value="ACP-like"/>
    <property type="match status" value="1"/>
</dbReference>
<dbReference type="Pfam" id="PF00975">
    <property type="entry name" value="Thioesterase"/>
    <property type="match status" value="1"/>
</dbReference>
<keyword evidence="2" id="KW-0597">Phosphoprotein</keyword>
<dbReference type="Pfam" id="PF00550">
    <property type="entry name" value="PP-binding"/>
    <property type="match status" value="1"/>
</dbReference>
<dbReference type="InterPro" id="IPR001031">
    <property type="entry name" value="Thioesterase"/>
</dbReference>
<feature type="domain" description="Carrier" evidence="3">
    <location>
        <begin position="279"/>
        <end position="357"/>
    </location>
</feature>
<dbReference type="InterPro" id="IPR042099">
    <property type="entry name" value="ANL_N_sf"/>
</dbReference>
<dbReference type="Gene3D" id="3.40.50.1820">
    <property type="entry name" value="alpha/beta hydrolase"/>
    <property type="match status" value="1"/>
</dbReference>
<evidence type="ECO:0000313" key="5">
    <source>
        <dbReference type="Proteomes" id="UP001301958"/>
    </source>
</evidence>
<dbReference type="InterPro" id="IPR050237">
    <property type="entry name" value="ATP-dep_AMP-bd_enzyme"/>
</dbReference>
<dbReference type="InterPro" id="IPR009081">
    <property type="entry name" value="PP-bd_ACP"/>
</dbReference>
<dbReference type="SUPFAM" id="SSF56801">
    <property type="entry name" value="Acetyl-CoA synthetase-like"/>
    <property type="match status" value="1"/>
</dbReference>
<dbReference type="EMBL" id="MU865290">
    <property type="protein sequence ID" value="KAK4231907.1"/>
    <property type="molecule type" value="Genomic_DNA"/>
</dbReference>
<dbReference type="PROSITE" id="PS50075">
    <property type="entry name" value="CARRIER"/>
    <property type="match status" value="1"/>
</dbReference>